<keyword evidence="2" id="KW-0274">FAD</keyword>
<feature type="domain" description="FAD-binding" evidence="4">
    <location>
        <begin position="2"/>
        <end position="327"/>
    </location>
</feature>
<dbReference type="PANTHER" id="PTHR46720:SF3">
    <property type="entry name" value="FAD-BINDING DOMAIN-CONTAINING PROTEIN-RELATED"/>
    <property type="match status" value="1"/>
</dbReference>
<evidence type="ECO:0000313" key="6">
    <source>
        <dbReference type="Proteomes" id="UP000799428"/>
    </source>
</evidence>
<evidence type="ECO:0000256" key="3">
    <source>
        <dbReference type="ARBA" id="ARBA00023002"/>
    </source>
</evidence>
<name>A0A6G1KI64_9PLEO</name>
<dbReference type="EMBL" id="MU005766">
    <property type="protein sequence ID" value="KAF2712172.1"/>
    <property type="molecule type" value="Genomic_DNA"/>
</dbReference>
<dbReference type="SUPFAM" id="SSF51905">
    <property type="entry name" value="FAD/NAD(P)-binding domain"/>
    <property type="match status" value="1"/>
</dbReference>
<dbReference type="GO" id="GO:0071949">
    <property type="term" value="F:FAD binding"/>
    <property type="evidence" value="ECO:0007669"/>
    <property type="project" value="InterPro"/>
</dbReference>
<evidence type="ECO:0000259" key="4">
    <source>
        <dbReference type="Pfam" id="PF01494"/>
    </source>
</evidence>
<dbReference type="Gene3D" id="3.50.50.60">
    <property type="entry name" value="FAD/NAD(P)-binding domain"/>
    <property type="match status" value="1"/>
</dbReference>
<dbReference type="OrthoDB" id="417877at2759"/>
<reference evidence="5" key="1">
    <citation type="journal article" date="2020" name="Stud. Mycol.">
        <title>101 Dothideomycetes genomes: a test case for predicting lifestyles and emergence of pathogens.</title>
        <authorList>
            <person name="Haridas S."/>
            <person name="Albert R."/>
            <person name="Binder M."/>
            <person name="Bloem J."/>
            <person name="Labutti K."/>
            <person name="Salamov A."/>
            <person name="Andreopoulos B."/>
            <person name="Baker S."/>
            <person name="Barry K."/>
            <person name="Bills G."/>
            <person name="Bluhm B."/>
            <person name="Cannon C."/>
            <person name="Castanera R."/>
            <person name="Culley D."/>
            <person name="Daum C."/>
            <person name="Ezra D."/>
            <person name="Gonzalez J."/>
            <person name="Henrissat B."/>
            <person name="Kuo A."/>
            <person name="Liang C."/>
            <person name="Lipzen A."/>
            <person name="Lutzoni F."/>
            <person name="Magnuson J."/>
            <person name="Mondo S."/>
            <person name="Nolan M."/>
            <person name="Ohm R."/>
            <person name="Pangilinan J."/>
            <person name="Park H.-J."/>
            <person name="Ramirez L."/>
            <person name="Alfaro M."/>
            <person name="Sun H."/>
            <person name="Tritt A."/>
            <person name="Yoshinaga Y."/>
            <person name="Zwiers L.-H."/>
            <person name="Turgeon B."/>
            <person name="Goodwin S."/>
            <person name="Spatafora J."/>
            <person name="Crous P."/>
            <person name="Grigoriev I."/>
        </authorList>
    </citation>
    <scope>NUCLEOTIDE SEQUENCE</scope>
    <source>
        <strain evidence="5">CBS 279.74</strain>
    </source>
</reference>
<dbReference type="Proteomes" id="UP000799428">
    <property type="component" value="Unassembled WGS sequence"/>
</dbReference>
<evidence type="ECO:0000313" key="5">
    <source>
        <dbReference type="EMBL" id="KAF2712172.1"/>
    </source>
</evidence>
<dbReference type="SUPFAM" id="SSF54373">
    <property type="entry name" value="FAD-linked reductases, C-terminal domain"/>
    <property type="match status" value="1"/>
</dbReference>
<evidence type="ECO:0000256" key="1">
    <source>
        <dbReference type="ARBA" id="ARBA00022630"/>
    </source>
</evidence>
<dbReference type="Pfam" id="PF01494">
    <property type="entry name" value="FAD_binding_3"/>
    <property type="match status" value="1"/>
</dbReference>
<keyword evidence="6" id="KW-1185">Reference proteome</keyword>
<keyword evidence="1" id="KW-0285">Flavoprotein</keyword>
<sequence>MRVAIIGAGPAGLAAAIELSRLPFVDYTVYEKANQVKEIGAGISIQPSTWRLLEHLGAAQHLRNSDWFAPEDHHYVRHYNGRTGRLLSTHFQENIPENLLHARCQRAVLQKALLASNDRSRIRTSKKLVDILQLPSGRVQLRFEDGFLDEVDLVIGADGVRSMVRNHAFPEHKISYTGRTVYRTLLPTDLARRVSGLPVDAVIFWHAPKGQWVYTCNLGGGVYELTVMTNEPLTDTEQQCVSWGEDAEVGSMSSHFKNFHRPLQDLFAMTGSIQRYAAFAGPRLPTVISNGNVALIGDASHPLSGAFGAGAGFALEDAYTLARGLSWAHSISSSALLVDALKLFDRVRSPHYERLYGVLDAFKAVGETLADPNVTLNDDEEVAVLVATNWAKRHGWIYEYDITVEVERLGTNVGVSWEKIVEPARARL</sequence>
<dbReference type="AlphaFoldDB" id="A0A6G1KI64"/>
<dbReference type="InterPro" id="IPR036188">
    <property type="entry name" value="FAD/NAD-bd_sf"/>
</dbReference>
<protein>
    <submittedName>
        <fullName evidence="5">Salicylate hydroxylase</fullName>
    </submittedName>
</protein>
<dbReference type="GO" id="GO:0016491">
    <property type="term" value="F:oxidoreductase activity"/>
    <property type="evidence" value="ECO:0007669"/>
    <property type="project" value="UniProtKB-KW"/>
</dbReference>
<keyword evidence="3" id="KW-0560">Oxidoreductase</keyword>
<dbReference type="PRINTS" id="PR00420">
    <property type="entry name" value="RNGMNOXGNASE"/>
</dbReference>
<proteinExistence type="predicted"/>
<dbReference type="GO" id="GO:0044550">
    <property type="term" value="P:secondary metabolite biosynthetic process"/>
    <property type="evidence" value="ECO:0007669"/>
    <property type="project" value="TreeGrafter"/>
</dbReference>
<dbReference type="InterPro" id="IPR051104">
    <property type="entry name" value="FAD_monoxygenase"/>
</dbReference>
<gene>
    <name evidence="5" type="ORF">K504DRAFT_474600</name>
</gene>
<organism evidence="5 6">
    <name type="scientific">Pleomassaria siparia CBS 279.74</name>
    <dbReference type="NCBI Taxonomy" id="1314801"/>
    <lineage>
        <taxon>Eukaryota</taxon>
        <taxon>Fungi</taxon>
        <taxon>Dikarya</taxon>
        <taxon>Ascomycota</taxon>
        <taxon>Pezizomycotina</taxon>
        <taxon>Dothideomycetes</taxon>
        <taxon>Pleosporomycetidae</taxon>
        <taxon>Pleosporales</taxon>
        <taxon>Pleomassariaceae</taxon>
        <taxon>Pleomassaria</taxon>
    </lineage>
</organism>
<dbReference type="InterPro" id="IPR002938">
    <property type="entry name" value="FAD-bd"/>
</dbReference>
<evidence type="ECO:0000256" key="2">
    <source>
        <dbReference type="ARBA" id="ARBA00022827"/>
    </source>
</evidence>
<dbReference type="PANTHER" id="PTHR46720">
    <property type="entry name" value="HYDROXYLASE, PUTATIVE (AFU_ORTHOLOGUE AFUA_3G01460)-RELATED"/>
    <property type="match status" value="1"/>
</dbReference>
<accession>A0A6G1KI64</accession>